<evidence type="ECO:0000259" key="4">
    <source>
        <dbReference type="PROSITE" id="PS51898"/>
    </source>
</evidence>
<dbReference type="InterPro" id="IPR025269">
    <property type="entry name" value="SAM-like_dom"/>
</dbReference>
<dbReference type="EMBL" id="JASJOT010000023">
    <property type="protein sequence ID" value="MDJ1496547.1"/>
    <property type="molecule type" value="Genomic_DNA"/>
</dbReference>
<dbReference type="PANTHER" id="PTHR30349:SF64">
    <property type="entry name" value="PROPHAGE INTEGRASE INTD-RELATED"/>
    <property type="match status" value="1"/>
</dbReference>
<dbReference type="Pfam" id="PF17293">
    <property type="entry name" value="Arm-DNA-bind_5"/>
    <property type="match status" value="1"/>
</dbReference>
<evidence type="ECO:0000313" key="5">
    <source>
        <dbReference type="EMBL" id="MDJ1496547.1"/>
    </source>
</evidence>
<dbReference type="RefSeq" id="WP_314001443.1">
    <property type="nucleotide sequence ID" value="NZ_JASJOT010000023.1"/>
</dbReference>
<protein>
    <submittedName>
        <fullName evidence="5">Tyrosine-type recombinase/integrase</fullName>
    </submittedName>
</protein>
<dbReference type="CDD" id="cd01185">
    <property type="entry name" value="INTN1_C_like"/>
    <property type="match status" value="1"/>
</dbReference>
<keyword evidence="2" id="KW-0238">DNA-binding</keyword>
<sequence>MSISLRKRTISNNRFTLYLDRYSDGQRIREFLKLHIYKKPKDEAERQHNTEVMQMAKSILYKRQQAELAEDHGEIAVFKRNVNFLEYSQKWVNAYAKKDKRVVAAMFVYLKDFVKEHTHKETIKPTQITESFCIDFKEFLENRLNGESPSTYFARFKKLLKKATRDKFFSFSPAINVSNSQIESVKKDVLSFEEIQTLAKAKCGNNVVRKAFLFACYTGLRFADIKELEWSNINGTELSFVQVKTEKKSPHKVRINLNPVALQILGEPGAVSEKIFILPTYNSVVRTIRNWAKRAGVQKHVTFHVARHSFATNLLYYQTDLMTVSSLLGHTTTKHTQKYVRVADSMKQQAVNRLPEIEFN</sequence>
<name>A0ABT7CS25_9BACT</name>
<dbReference type="Gene3D" id="1.10.150.130">
    <property type="match status" value="1"/>
</dbReference>
<dbReference type="InterPro" id="IPR035386">
    <property type="entry name" value="Arm-DNA-bind_5"/>
</dbReference>
<comment type="similarity">
    <text evidence="1">Belongs to the 'phage' integrase family.</text>
</comment>
<dbReference type="Gene3D" id="1.10.443.10">
    <property type="entry name" value="Intergrase catalytic core"/>
    <property type="match status" value="1"/>
</dbReference>
<dbReference type="Pfam" id="PF00589">
    <property type="entry name" value="Phage_integrase"/>
    <property type="match status" value="1"/>
</dbReference>
<proteinExistence type="inferred from homology"/>
<dbReference type="InterPro" id="IPR050090">
    <property type="entry name" value="Tyrosine_recombinase_XerCD"/>
</dbReference>
<accession>A0ABT7CS25</accession>
<comment type="caution">
    <text evidence="5">The sequence shown here is derived from an EMBL/GenBank/DDBJ whole genome shotgun (WGS) entry which is preliminary data.</text>
</comment>
<dbReference type="Proteomes" id="UP001228581">
    <property type="component" value="Unassembled WGS sequence"/>
</dbReference>
<dbReference type="SUPFAM" id="SSF56349">
    <property type="entry name" value="DNA breaking-rejoining enzymes"/>
    <property type="match status" value="1"/>
</dbReference>
<dbReference type="PANTHER" id="PTHR30349">
    <property type="entry name" value="PHAGE INTEGRASE-RELATED"/>
    <property type="match status" value="1"/>
</dbReference>
<feature type="domain" description="Tyr recombinase" evidence="4">
    <location>
        <begin position="185"/>
        <end position="352"/>
    </location>
</feature>
<dbReference type="Pfam" id="PF13102">
    <property type="entry name" value="Phage_int_SAM_5"/>
    <property type="match status" value="1"/>
</dbReference>
<gene>
    <name evidence="5" type="ORF">QNI19_26680</name>
</gene>
<evidence type="ECO:0000256" key="1">
    <source>
        <dbReference type="ARBA" id="ARBA00008857"/>
    </source>
</evidence>
<dbReference type="InterPro" id="IPR013762">
    <property type="entry name" value="Integrase-like_cat_sf"/>
</dbReference>
<evidence type="ECO:0000256" key="3">
    <source>
        <dbReference type="ARBA" id="ARBA00023172"/>
    </source>
</evidence>
<dbReference type="InterPro" id="IPR002104">
    <property type="entry name" value="Integrase_catalytic"/>
</dbReference>
<keyword evidence="3" id="KW-0233">DNA recombination</keyword>
<reference evidence="5 6" key="1">
    <citation type="submission" date="2023-05" db="EMBL/GenBank/DDBJ databases">
        <authorList>
            <person name="Zhang X."/>
        </authorList>
    </citation>
    <scope>NUCLEOTIDE SEQUENCE [LARGE SCALE GENOMIC DNA]</scope>
    <source>
        <strain evidence="5 6">DM2B3-1</strain>
    </source>
</reference>
<organism evidence="5 6">
    <name type="scientific">Xanthocytophaga flava</name>
    <dbReference type="NCBI Taxonomy" id="3048013"/>
    <lineage>
        <taxon>Bacteria</taxon>
        <taxon>Pseudomonadati</taxon>
        <taxon>Bacteroidota</taxon>
        <taxon>Cytophagia</taxon>
        <taxon>Cytophagales</taxon>
        <taxon>Rhodocytophagaceae</taxon>
        <taxon>Xanthocytophaga</taxon>
    </lineage>
</organism>
<dbReference type="InterPro" id="IPR010998">
    <property type="entry name" value="Integrase_recombinase_N"/>
</dbReference>
<dbReference type="PROSITE" id="PS51898">
    <property type="entry name" value="TYR_RECOMBINASE"/>
    <property type="match status" value="1"/>
</dbReference>
<evidence type="ECO:0000256" key="2">
    <source>
        <dbReference type="ARBA" id="ARBA00023125"/>
    </source>
</evidence>
<evidence type="ECO:0000313" key="6">
    <source>
        <dbReference type="Proteomes" id="UP001228581"/>
    </source>
</evidence>
<dbReference type="InterPro" id="IPR011010">
    <property type="entry name" value="DNA_brk_join_enz"/>
</dbReference>
<keyword evidence="6" id="KW-1185">Reference proteome</keyword>